<dbReference type="CDD" id="cd06267">
    <property type="entry name" value="PBP1_LacI_sugar_binding-like"/>
    <property type="match status" value="1"/>
</dbReference>
<dbReference type="EMBL" id="LYPB01000050">
    <property type="protein sequence ID" value="OAS20448.1"/>
    <property type="molecule type" value="Genomic_DNA"/>
</dbReference>
<dbReference type="Gene3D" id="1.10.260.40">
    <property type="entry name" value="lambda repressor-like DNA-binding domains"/>
    <property type="match status" value="1"/>
</dbReference>
<feature type="domain" description="HTH lacI-type" evidence="5">
    <location>
        <begin position="2"/>
        <end position="56"/>
    </location>
</feature>
<dbReference type="InterPro" id="IPR028082">
    <property type="entry name" value="Peripla_BP_I"/>
</dbReference>
<dbReference type="InterPro" id="IPR000843">
    <property type="entry name" value="HTH_LacI"/>
</dbReference>
<evidence type="ECO:0000313" key="6">
    <source>
        <dbReference type="EMBL" id="OAS20448.1"/>
    </source>
</evidence>
<dbReference type="GO" id="GO:0003700">
    <property type="term" value="F:DNA-binding transcription factor activity"/>
    <property type="evidence" value="ECO:0007669"/>
    <property type="project" value="TreeGrafter"/>
</dbReference>
<organism evidence="6 7">
    <name type="scientific">Paenibacillus oryzisoli</name>
    <dbReference type="NCBI Taxonomy" id="1850517"/>
    <lineage>
        <taxon>Bacteria</taxon>
        <taxon>Bacillati</taxon>
        <taxon>Bacillota</taxon>
        <taxon>Bacilli</taxon>
        <taxon>Bacillales</taxon>
        <taxon>Paenibacillaceae</taxon>
        <taxon>Paenibacillus</taxon>
    </lineage>
</organism>
<dbReference type="Proteomes" id="UP000078454">
    <property type="component" value="Unassembled WGS sequence"/>
</dbReference>
<dbReference type="Gene3D" id="3.40.50.2300">
    <property type="match status" value="2"/>
</dbReference>
<keyword evidence="4" id="KW-0804">Transcription</keyword>
<dbReference type="SUPFAM" id="SSF53822">
    <property type="entry name" value="Periplasmic binding protein-like I"/>
    <property type="match status" value="1"/>
</dbReference>
<dbReference type="InterPro" id="IPR046335">
    <property type="entry name" value="LacI/GalR-like_sensor"/>
</dbReference>
<dbReference type="CDD" id="cd01392">
    <property type="entry name" value="HTH_LacI"/>
    <property type="match status" value="1"/>
</dbReference>
<keyword evidence="7" id="KW-1185">Reference proteome</keyword>
<dbReference type="PROSITE" id="PS00356">
    <property type="entry name" value="HTH_LACI_1"/>
    <property type="match status" value="1"/>
</dbReference>
<name>A0A198AHM2_9BACL</name>
<dbReference type="PANTHER" id="PTHR30146">
    <property type="entry name" value="LACI-RELATED TRANSCRIPTIONAL REPRESSOR"/>
    <property type="match status" value="1"/>
</dbReference>
<dbReference type="PROSITE" id="PS50932">
    <property type="entry name" value="HTH_LACI_2"/>
    <property type="match status" value="1"/>
</dbReference>
<keyword evidence="2" id="KW-0805">Transcription regulation</keyword>
<sequence length="332" mass="36260">MPTITDIAKLAKVSKATVSLALSDDPRVAAKTKQLVLQIAEQLGYVPNRMAVGLSKSRSRLIGVVFFNPLEESVENLFSDTVMGISVNAMRFDYNVVLFGFSDQDYSDVAKKVILSNVDGLIVISTVPQLDGFAELTKLNLPIVFIGKRKVTDINPQDMLVVATDNWGGGRLAAEHLQELGHEKVTVLLPDAPTPWEEERAHGFLSVSFREAHKLHIHTSSSLSELHGNGSIKDLSGSAVFAVSPIVGLNILRQARAANMRVPHDLSIMVFDDFSSAPFETPSLTVIKQDMKSLGKLALQLAIDRIERTMALPAQLLVATKLVERESCLPHT</sequence>
<dbReference type="PANTHER" id="PTHR30146:SF148">
    <property type="entry name" value="HTH-TYPE TRANSCRIPTIONAL REPRESSOR PURR-RELATED"/>
    <property type="match status" value="1"/>
</dbReference>
<evidence type="ECO:0000256" key="4">
    <source>
        <dbReference type="ARBA" id="ARBA00023163"/>
    </source>
</evidence>
<dbReference type="AlphaFoldDB" id="A0A198AHM2"/>
<accession>A0A198AHM2</accession>
<evidence type="ECO:0000259" key="5">
    <source>
        <dbReference type="PROSITE" id="PS50932"/>
    </source>
</evidence>
<dbReference type="GO" id="GO:0000976">
    <property type="term" value="F:transcription cis-regulatory region binding"/>
    <property type="evidence" value="ECO:0007669"/>
    <property type="project" value="TreeGrafter"/>
</dbReference>
<evidence type="ECO:0000256" key="2">
    <source>
        <dbReference type="ARBA" id="ARBA00023015"/>
    </source>
</evidence>
<evidence type="ECO:0000313" key="7">
    <source>
        <dbReference type="Proteomes" id="UP000078454"/>
    </source>
</evidence>
<protein>
    <recommendedName>
        <fullName evidence="5">HTH lacI-type domain-containing protein</fullName>
    </recommendedName>
</protein>
<dbReference type="SUPFAM" id="SSF47413">
    <property type="entry name" value="lambda repressor-like DNA-binding domains"/>
    <property type="match status" value="1"/>
</dbReference>
<proteinExistence type="predicted"/>
<dbReference type="OrthoDB" id="2569178at2"/>
<gene>
    <name evidence="6" type="ORF">A8708_17875</name>
</gene>
<dbReference type="RefSeq" id="WP_068663077.1">
    <property type="nucleotide sequence ID" value="NZ_LYPB01000050.1"/>
</dbReference>
<dbReference type="Pfam" id="PF00356">
    <property type="entry name" value="LacI"/>
    <property type="match status" value="1"/>
</dbReference>
<dbReference type="STRING" id="1850517.A8708_17875"/>
<evidence type="ECO:0000256" key="3">
    <source>
        <dbReference type="ARBA" id="ARBA00023125"/>
    </source>
</evidence>
<dbReference type="SMART" id="SM00354">
    <property type="entry name" value="HTH_LACI"/>
    <property type="match status" value="1"/>
</dbReference>
<keyword evidence="1" id="KW-0678">Repressor</keyword>
<keyword evidence="3" id="KW-0238">DNA-binding</keyword>
<evidence type="ECO:0000256" key="1">
    <source>
        <dbReference type="ARBA" id="ARBA00022491"/>
    </source>
</evidence>
<dbReference type="Pfam" id="PF13377">
    <property type="entry name" value="Peripla_BP_3"/>
    <property type="match status" value="1"/>
</dbReference>
<comment type="caution">
    <text evidence="6">The sequence shown here is derived from an EMBL/GenBank/DDBJ whole genome shotgun (WGS) entry which is preliminary data.</text>
</comment>
<dbReference type="InterPro" id="IPR010982">
    <property type="entry name" value="Lambda_DNA-bd_dom_sf"/>
</dbReference>
<reference evidence="6 7" key="1">
    <citation type="submission" date="2016-05" db="EMBL/GenBank/DDBJ databases">
        <title>Paenibacillus sp. 1ZS3-15 nov., isolated from the rhizosphere soil.</title>
        <authorList>
            <person name="Zhang X.X."/>
            <person name="Zhang J."/>
        </authorList>
    </citation>
    <scope>NUCLEOTIDE SEQUENCE [LARGE SCALE GENOMIC DNA]</scope>
    <source>
        <strain evidence="6 7">1ZS3-15</strain>
    </source>
</reference>